<dbReference type="AlphaFoldDB" id="A0A2J6PJW3"/>
<name>A0A2J6PJW3_9HELO</name>
<evidence type="ECO:0000256" key="1">
    <source>
        <dbReference type="SAM" id="Phobius"/>
    </source>
</evidence>
<dbReference type="EMBL" id="KZ613524">
    <property type="protein sequence ID" value="PMD14166.1"/>
    <property type="molecule type" value="Genomic_DNA"/>
</dbReference>
<keyword evidence="3" id="KW-1185">Reference proteome</keyword>
<evidence type="ECO:0000313" key="3">
    <source>
        <dbReference type="Proteomes" id="UP000235672"/>
    </source>
</evidence>
<dbReference type="Proteomes" id="UP000235672">
    <property type="component" value="Unassembled WGS sequence"/>
</dbReference>
<keyword evidence="1" id="KW-0472">Membrane</keyword>
<reference evidence="2 3" key="1">
    <citation type="submission" date="2016-05" db="EMBL/GenBank/DDBJ databases">
        <title>A degradative enzymes factory behind the ericoid mycorrhizal symbiosis.</title>
        <authorList>
            <consortium name="DOE Joint Genome Institute"/>
            <person name="Martino E."/>
            <person name="Morin E."/>
            <person name="Grelet G."/>
            <person name="Kuo A."/>
            <person name="Kohler A."/>
            <person name="Daghino S."/>
            <person name="Barry K."/>
            <person name="Choi C."/>
            <person name="Cichocki N."/>
            <person name="Clum A."/>
            <person name="Copeland A."/>
            <person name="Hainaut M."/>
            <person name="Haridas S."/>
            <person name="Labutti K."/>
            <person name="Lindquist E."/>
            <person name="Lipzen A."/>
            <person name="Khouja H.-R."/>
            <person name="Murat C."/>
            <person name="Ohm R."/>
            <person name="Olson A."/>
            <person name="Spatafora J."/>
            <person name="Veneault-Fourrey C."/>
            <person name="Henrissat B."/>
            <person name="Grigoriev I."/>
            <person name="Martin F."/>
            <person name="Perotto S."/>
        </authorList>
    </citation>
    <scope>NUCLEOTIDE SEQUENCE [LARGE SCALE GENOMIC DNA]</scope>
    <source>
        <strain evidence="2 3">UAMH 7357</strain>
    </source>
</reference>
<organism evidence="2 3">
    <name type="scientific">Hyaloscypha hepaticicola</name>
    <dbReference type="NCBI Taxonomy" id="2082293"/>
    <lineage>
        <taxon>Eukaryota</taxon>
        <taxon>Fungi</taxon>
        <taxon>Dikarya</taxon>
        <taxon>Ascomycota</taxon>
        <taxon>Pezizomycotina</taxon>
        <taxon>Leotiomycetes</taxon>
        <taxon>Helotiales</taxon>
        <taxon>Hyaloscyphaceae</taxon>
        <taxon>Hyaloscypha</taxon>
    </lineage>
</organism>
<proteinExistence type="predicted"/>
<accession>A0A2J6PJW3</accession>
<keyword evidence="1" id="KW-0812">Transmembrane</keyword>
<gene>
    <name evidence="2" type="ORF">NA56DRAFT_711240</name>
</gene>
<evidence type="ECO:0000313" key="2">
    <source>
        <dbReference type="EMBL" id="PMD14166.1"/>
    </source>
</evidence>
<feature type="transmembrane region" description="Helical" evidence="1">
    <location>
        <begin position="12"/>
        <end position="37"/>
    </location>
</feature>
<sequence>MSVVSSFVVSRVLILWILLISTTANMLFPISTCDWIWQDRMTTRRSVAKGFIYTRQIFANIRDDSTSDENRSLIATGVTSSPQNVVGQVDIGSDDLVKLEPVSLLLPQMPPPPEYHPEKYTTARDQQRREGKVLLLLVVMKTRRLFSDGRGRLTNTSI</sequence>
<protein>
    <submittedName>
        <fullName evidence="2">Uncharacterized protein</fullName>
    </submittedName>
</protein>
<keyword evidence="1" id="KW-1133">Transmembrane helix</keyword>